<name>W0A980_9SPHN</name>
<reference evidence="1 2" key="1">
    <citation type="submission" date="2013-07" db="EMBL/GenBank/DDBJ databases">
        <title>Completed genome of Sphingomonas sanxanigenens NX02.</title>
        <authorList>
            <person name="Ma T."/>
            <person name="Huang H."/>
            <person name="Wu M."/>
            <person name="Li X."/>
            <person name="Li G."/>
        </authorList>
    </citation>
    <scope>NUCLEOTIDE SEQUENCE [LARGE SCALE GENOMIC DNA]</scope>
    <source>
        <strain evidence="1 2">NX02</strain>
    </source>
</reference>
<sequence length="103" mass="11450">MPMDDDFCDCAEHGPQPITFVCSHIVDRASPETAGFVSFPAEDGDDLRDAWCEACEAYLQENGGEWVEGAVEVPGGIRIICAECYRRREADARLAGRRIVRQE</sequence>
<accession>W0A980</accession>
<gene>
    <name evidence="1" type="ORF">NX02_05815</name>
</gene>
<keyword evidence="2" id="KW-1185">Reference proteome</keyword>
<evidence type="ECO:0000313" key="1">
    <source>
        <dbReference type="EMBL" id="AHE52898.1"/>
    </source>
</evidence>
<dbReference type="HOGENOM" id="CLU_2262036_0_0_5"/>
<proteinExistence type="predicted"/>
<evidence type="ECO:0000313" key="2">
    <source>
        <dbReference type="Proteomes" id="UP000018851"/>
    </source>
</evidence>
<dbReference type="Proteomes" id="UP000018851">
    <property type="component" value="Chromosome"/>
</dbReference>
<dbReference type="EMBL" id="CP006644">
    <property type="protein sequence ID" value="AHE52898.1"/>
    <property type="molecule type" value="Genomic_DNA"/>
</dbReference>
<protein>
    <submittedName>
        <fullName evidence="1">Uncharacterized protein</fullName>
    </submittedName>
</protein>
<dbReference type="RefSeq" id="WP_025291188.1">
    <property type="nucleotide sequence ID" value="NZ_CP006644.1"/>
</dbReference>
<organism evidence="1 2">
    <name type="scientific">Sphingomonas sanxanigenens DSM 19645 = NX02</name>
    <dbReference type="NCBI Taxonomy" id="1123269"/>
    <lineage>
        <taxon>Bacteria</taxon>
        <taxon>Pseudomonadati</taxon>
        <taxon>Pseudomonadota</taxon>
        <taxon>Alphaproteobacteria</taxon>
        <taxon>Sphingomonadales</taxon>
        <taxon>Sphingomonadaceae</taxon>
        <taxon>Sphingomonas</taxon>
    </lineage>
</organism>
<dbReference type="KEGG" id="ssan:NX02_05815"/>
<dbReference type="AlphaFoldDB" id="W0A980"/>